<dbReference type="EMBL" id="CM045766">
    <property type="protein sequence ID" value="KAI8005086.1"/>
    <property type="molecule type" value="Genomic_DNA"/>
</dbReference>
<sequence>MRHTSHFRVLLHKPNSHSFHHQPNNFTTIPQQTSHPLLCSEASSNSEHPMYTHLLHICLQQCKQIQSRRLFDEMPERLAFASKASRIVHAHGLKLGFGSDGQLGNSIVDLYAKCGNMEFAEKAFNELKTRDVVAWNSVLSMYSRQGLLERVIRNFGSMRNRGVSPNQFTFAVVLSACARLMDAELGKQVHCDVIKMGLELSSFCEGSLIDMYSKFNNMIDARRIFDCAEDPDTVSWTAIIAGYVQIDLPQEALKLFEDMQKLGHFPDQVAFVTVISACMGLGRLDDARRLFSQIPIPNVVAWNVMISGHAKRGYEWEAVEFFQNMRKAGVKSTRSTLGSVLSAIASLVNLDYGFQVHAQATKQGLDSNVYVGSSLINMYAKCQKMEAAKEVFDYLDEKNVVLWNAMLGGHAQNGYASEVLELFFRMRNLGFHPDEFTYTSILSACGCLKNLEMGRQLHSCIIKNKLEANLFVGNALVDMYAKTGDLDEARQQFELLRNRDNVSWNAIIVGYVQEENEDEAFKLFWRMNSDGIVPDEVSLASILSACANLRSLNKGMQVHCLSVKYGLETSLYSGSSLIDMYAKCGAIGTACEVFVSMPERSLVSTNALIAGYAQNNLEKAVNLFHFMLSEGLKPSEVTFSCLLDACCGPSTLNLGRQIHCFILKTGLLYDDDFLGVSLLGMYMNSHGKTDANILFSEFSTPKSVVLWTAIISGHAQNDSSEEALQFYREMRRFDAMPDQASFVSVLRACAILASLRDGREIHSLIFHIGFCSDELTGSALIDMYAKCGDMKSSVLVFTEMSSKNDVISWNSMIVGFAKNGYAEDALRTFDEMKQTHVKPDDVTFLGVLTACSHAGRVSEGRQIFDIMVNCYGIQPRVDHCACMIDLLGRWGFLDEAQEFIDKQEFEPDAMMWAAFLGACRIHGDDIRGQWAAEKLIELEPQNSSPYVLLSNIYAALGNWDGVNSVRRMMKEKGARKFPGCSWIVVGQKTNVFVAGDKFHPSSDEIHAVLKDLTALMKDEGYVAKIEYFLHMED</sequence>
<evidence type="ECO:0000313" key="1">
    <source>
        <dbReference type="EMBL" id="KAI8005086.1"/>
    </source>
</evidence>
<accession>A0ACC0GWI8</accession>
<dbReference type="Proteomes" id="UP001060215">
    <property type="component" value="Chromosome 9"/>
</dbReference>
<proteinExistence type="predicted"/>
<keyword evidence="2" id="KW-1185">Reference proteome</keyword>
<organism evidence="1 2">
    <name type="scientific">Camellia lanceoleosa</name>
    <dbReference type="NCBI Taxonomy" id="1840588"/>
    <lineage>
        <taxon>Eukaryota</taxon>
        <taxon>Viridiplantae</taxon>
        <taxon>Streptophyta</taxon>
        <taxon>Embryophyta</taxon>
        <taxon>Tracheophyta</taxon>
        <taxon>Spermatophyta</taxon>
        <taxon>Magnoliopsida</taxon>
        <taxon>eudicotyledons</taxon>
        <taxon>Gunneridae</taxon>
        <taxon>Pentapetalae</taxon>
        <taxon>asterids</taxon>
        <taxon>Ericales</taxon>
        <taxon>Theaceae</taxon>
        <taxon>Camellia</taxon>
    </lineage>
</organism>
<protein>
    <submittedName>
        <fullName evidence="1">Pentatricopeptide repeat-containing protein</fullName>
    </submittedName>
</protein>
<comment type="caution">
    <text evidence="1">The sequence shown here is derived from an EMBL/GenBank/DDBJ whole genome shotgun (WGS) entry which is preliminary data.</text>
</comment>
<reference evidence="1 2" key="1">
    <citation type="journal article" date="2022" name="Plant J.">
        <title>Chromosome-level genome of Camellia lanceoleosa provides a valuable resource for understanding genome evolution and self-incompatibility.</title>
        <authorList>
            <person name="Gong W."/>
            <person name="Xiao S."/>
            <person name="Wang L."/>
            <person name="Liao Z."/>
            <person name="Chang Y."/>
            <person name="Mo W."/>
            <person name="Hu G."/>
            <person name="Li W."/>
            <person name="Zhao G."/>
            <person name="Zhu H."/>
            <person name="Hu X."/>
            <person name="Ji K."/>
            <person name="Xiang X."/>
            <person name="Song Q."/>
            <person name="Yuan D."/>
            <person name="Jin S."/>
            <person name="Zhang L."/>
        </authorList>
    </citation>
    <scope>NUCLEOTIDE SEQUENCE [LARGE SCALE GENOMIC DNA]</scope>
    <source>
        <strain evidence="1">SQ_2022a</strain>
    </source>
</reference>
<name>A0ACC0GWI8_9ERIC</name>
<gene>
    <name evidence="1" type="ORF">LOK49_LG08G01426</name>
</gene>
<evidence type="ECO:0000313" key="2">
    <source>
        <dbReference type="Proteomes" id="UP001060215"/>
    </source>
</evidence>